<feature type="region of interest" description="Disordered" evidence="19">
    <location>
        <begin position="345"/>
        <end position="484"/>
    </location>
</feature>
<evidence type="ECO:0000256" key="11">
    <source>
        <dbReference type="ARBA" id="ARBA00022927"/>
    </source>
</evidence>
<dbReference type="EMBL" id="WNWR01000048">
    <property type="protein sequence ID" value="KAE9992779.1"/>
    <property type="molecule type" value="Genomic_DNA"/>
</dbReference>
<dbReference type="InterPro" id="IPR011009">
    <property type="entry name" value="Kinase-like_dom_sf"/>
</dbReference>
<dbReference type="FunFam" id="3.30.200.20:FF:000042">
    <property type="entry name" value="Aurora kinase A"/>
    <property type="match status" value="1"/>
</dbReference>
<dbReference type="GO" id="GO:0034045">
    <property type="term" value="C:phagophore assembly site membrane"/>
    <property type="evidence" value="ECO:0007669"/>
    <property type="project" value="UniProtKB-SubCell"/>
</dbReference>
<dbReference type="Gene3D" id="1.10.510.10">
    <property type="entry name" value="Transferase(Phosphotransferase) domain 1"/>
    <property type="match status" value="1"/>
</dbReference>
<keyword evidence="11" id="KW-0653">Protein transport</keyword>
<evidence type="ECO:0000313" key="21">
    <source>
        <dbReference type="EMBL" id="KAE9978715.1"/>
    </source>
</evidence>
<dbReference type="FunFam" id="1.10.510.10:FF:000817">
    <property type="entry name" value="Serine/threonine-protein kinase ATG1"/>
    <property type="match status" value="1"/>
</dbReference>
<evidence type="ECO:0000256" key="16">
    <source>
        <dbReference type="ARBA" id="ARBA00048679"/>
    </source>
</evidence>
<dbReference type="PROSITE" id="PS00107">
    <property type="entry name" value="PROTEIN_KINASE_ATP"/>
    <property type="match status" value="1"/>
</dbReference>
<reference evidence="22 24" key="1">
    <citation type="submission" date="2018-12" db="EMBL/GenBank/DDBJ databases">
        <title>Venturia inaequalis Genome Resource.</title>
        <authorList>
            <person name="Lichtner F.J."/>
        </authorList>
    </citation>
    <scope>NUCLEOTIDE SEQUENCE [LARGE SCALE GENOMIC DNA]</scope>
    <source>
        <strain evidence="22 24">120213</strain>
        <strain evidence="21">Bline_iso_100314</strain>
        <strain evidence="23 25">DMI_063113</strain>
    </source>
</reference>
<keyword evidence="8 18" id="KW-0547">Nucleotide-binding</keyword>
<evidence type="ECO:0000256" key="15">
    <source>
        <dbReference type="ARBA" id="ARBA00047899"/>
    </source>
</evidence>
<evidence type="ECO:0000256" key="12">
    <source>
        <dbReference type="ARBA" id="ARBA00023006"/>
    </source>
</evidence>
<feature type="compositionally biased region" description="Basic and acidic residues" evidence="19">
    <location>
        <begin position="464"/>
        <end position="484"/>
    </location>
</feature>
<dbReference type="GO" id="GO:0005524">
    <property type="term" value="F:ATP binding"/>
    <property type="evidence" value="ECO:0007669"/>
    <property type="project" value="UniProtKB-UniRule"/>
</dbReference>
<dbReference type="Proteomes" id="UP000447873">
    <property type="component" value="Unassembled WGS sequence"/>
</dbReference>
<dbReference type="GO" id="GO:0000422">
    <property type="term" value="P:autophagy of mitochondrion"/>
    <property type="evidence" value="ECO:0007669"/>
    <property type="project" value="TreeGrafter"/>
</dbReference>
<evidence type="ECO:0000256" key="1">
    <source>
        <dbReference type="ARBA" id="ARBA00004496"/>
    </source>
</evidence>
<dbReference type="EMBL" id="WNWS01000052">
    <property type="protein sequence ID" value="KAE9984293.1"/>
    <property type="molecule type" value="Genomic_DNA"/>
</dbReference>
<dbReference type="GO" id="GO:0005776">
    <property type="term" value="C:autophagosome"/>
    <property type="evidence" value="ECO:0007669"/>
    <property type="project" value="TreeGrafter"/>
</dbReference>
<keyword evidence="9" id="KW-0418">Kinase</keyword>
<keyword evidence="6" id="KW-0723">Serine/threonine-protein kinase</keyword>
<evidence type="ECO:0000256" key="5">
    <source>
        <dbReference type="ARBA" id="ARBA00022490"/>
    </source>
</evidence>
<dbReference type="Proteomes" id="UP000433883">
    <property type="component" value="Unassembled WGS sequence"/>
</dbReference>
<feature type="compositionally biased region" description="Polar residues" evidence="19">
    <location>
        <begin position="939"/>
        <end position="950"/>
    </location>
</feature>
<dbReference type="PROSITE" id="PS00108">
    <property type="entry name" value="PROTEIN_KINASE_ST"/>
    <property type="match status" value="1"/>
</dbReference>
<comment type="catalytic activity">
    <reaction evidence="15">
        <text>L-threonyl-[protein] + ATP = O-phospho-L-threonyl-[protein] + ADP + H(+)</text>
        <dbReference type="Rhea" id="RHEA:46608"/>
        <dbReference type="Rhea" id="RHEA-COMP:11060"/>
        <dbReference type="Rhea" id="RHEA-COMP:11605"/>
        <dbReference type="ChEBI" id="CHEBI:15378"/>
        <dbReference type="ChEBI" id="CHEBI:30013"/>
        <dbReference type="ChEBI" id="CHEBI:30616"/>
        <dbReference type="ChEBI" id="CHEBI:61977"/>
        <dbReference type="ChEBI" id="CHEBI:456216"/>
        <dbReference type="EC" id="2.7.11.1"/>
    </reaction>
</comment>
<evidence type="ECO:0000256" key="7">
    <source>
        <dbReference type="ARBA" id="ARBA00022679"/>
    </source>
</evidence>
<dbReference type="PANTHER" id="PTHR24348:SF22">
    <property type="entry name" value="NON-SPECIFIC SERINE_THREONINE PROTEIN KINASE"/>
    <property type="match status" value="1"/>
</dbReference>
<feature type="binding site" evidence="18">
    <location>
        <position position="51"/>
    </location>
    <ligand>
        <name>ATP</name>
        <dbReference type="ChEBI" id="CHEBI:30616"/>
    </ligand>
</feature>
<keyword evidence="12" id="KW-0072">Autophagy</keyword>
<dbReference type="GO" id="GO:0061709">
    <property type="term" value="P:reticulophagy"/>
    <property type="evidence" value="ECO:0007669"/>
    <property type="project" value="TreeGrafter"/>
</dbReference>
<evidence type="ECO:0000256" key="18">
    <source>
        <dbReference type="PROSITE-ProRule" id="PRU10141"/>
    </source>
</evidence>
<evidence type="ECO:0000256" key="14">
    <source>
        <dbReference type="ARBA" id="ARBA00030237"/>
    </source>
</evidence>
<feature type="region of interest" description="Disordered" evidence="19">
    <location>
        <begin position="885"/>
        <end position="910"/>
    </location>
</feature>
<evidence type="ECO:0000313" key="23">
    <source>
        <dbReference type="EMBL" id="KAE9992779.1"/>
    </source>
</evidence>
<dbReference type="GO" id="GO:0010506">
    <property type="term" value="P:regulation of autophagy"/>
    <property type="evidence" value="ECO:0007669"/>
    <property type="project" value="InterPro"/>
</dbReference>
<evidence type="ECO:0000256" key="6">
    <source>
        <dbReference type="ARBA" id="ARBA00022527"/>
    </source>
</evidence>
<evidence type="ECO:0000313" key="22">
    <source>
        <dbReference type="EMBL" id="KAE9984293.1"/>
    </source>
</evidence>
<evidence type="ECO:0000313" key="25">
    <source>
        <dbReference type="Proteomes" id="UP000490939"/>
    </source>
</evidence>
<evidence type="ECO:0000256" key="13">
    <source>
        <dbReference type="ARBA" id="ARBA00023136"/>
    </source>
</evidence>
<keyword evidence="25" id="KW-1185">Reference proteome</keyword>
<keyword evidence="4" id="KW-0813">Transport</keyword>
<protein>
    <recommendedName>
        <fullName evidence="3">non-specific serine/threonine protein kinase</fullName>
        <ecNumber evidence="3">2.7.11.1</ecNumber>
    </recommendedName>
    <alternativeName>
        <fullName evidence="14">Autophagy-related protein 1</fullName>
    </alternativeName>
</protein>
<comment type="catalytic activity">
    <reaction evidence="16">
        <text>L-seryl-[protein] + ATP = O-phospho-L-seryl-[protein] + ADP + H(+)</text>
        <dbReference type="Rhea" id="RHEA:17989"/>
        <dbReference type="Rhea" id="RHEA-COMP:9863"/>
        <dbReference type="Rhea" id="RHEA-COMP:11604"/>
        <dbReference type="ChEBI" id="CHEBI:15378"/>
        <dbReference type="ChEBI" id="CHEBI:29999"/>
        <dbReference type="ChEBI" id="CHEBI:30616"/>
        <dbReference type="ChEBI" id="CHEBI:83421"/>
        <dbReference type="ChEBI" id="CHEBI:456216"/>
        <dbReference type="EC" id="2.7.11.1"/>
    </reaction>
</comment>
<evidence type="ECO:0000256" key="8">
    <source>
        <dbReference type="ARBA" id="ARBA00022741"/>
    </source>
</evidence>
<keyword evidence="13" id="KW-0472">Membrane</keyword>
<keyword evidence="7" id="KW-0808">Transferase</keyword>
<evidence type="ECO:0000256" key="2">
    <source>
        <dbReference type="ARBA" id="ARBA00004623"/>
    </source>
</evidence>
<evidence type="ECO:0000313" key="24">
    <source>
        <dbReference type="Proteomes" id="UP000447873"/>
    </source>
</evidence>
<dbReference type="GO" id="GO:0004674">
    <property type="term" value="F:protein serine/threonine kinase activity"/>
    <property type="evidence" value="ECO:0007669"/>
    <property type="project" value="UniProtKB-KW"/>
</dbReference>
<comment type="similarity">
    <text evidence="17">Belongs to the protein kinase superfamily. Ser/Thr protein kinase family. APG1/unc-51/ULK1 subfamily.</text>
</comment>
<dbReference type="InterPro" id="IPR045269">
    <property type="entry name" value="Atg1-like"/>
</dbReference>
<dbReference type="OrthoDB" id="346907at2759"/>
<evidence type="ECO:0000256" key="17">
    <source>
        <dbReference type="ARBA" id="ARBA00060750"/>
    </source>
</evidence>
<dbReference type="InterPro" id="IPR017441">
    <property type="entry name" value="Protein_kinase_ATP_BS"/>
</dbReference>
<dbReference type="InterPro" id="IPR048941">
    <property type="entry name" value="ATG1-like_MIT2"/>
</dbReference>
<dbReference type="PROSITE" id="PS50011">
    <property type="entry name" value="PROTEIN_KINASE_DOM"/>
    <property type="match status" value="1"/>
</dbReference>
<keyword evidence="5" id="KW-0963">Cytoplasm</keyword>
<proteinExistence type="inferred from homology"/>
<dbReference type="Proteomes" id="UP000490939">
    <property type="component" value="Unassembled WGS sequence"/>
</dbReference>
<comment type="subcellular location">
    <subcellularLocation>
        <location evidence="1">Cytoplasm</location>
    </subcellularLocation>
    <subcellularLocation>
        <location evidence="2">Preautophagosomal structure membrane</location>
        <topology evidence="2">Peripheral membrane protein</topology>
    </subcellularLocation>
</comment>
<dbReference type="Pfam" id="PF21127">
    <property type="entry name" value="ATG1-like_MIT2"/>
    <property type="match status" value="1"/>
</dbReference>
<dbReference type="GO" id="GO:0034727">
    <property type="term" value="P:piecemeal microautophagy of the nucleus"/>
    <property type="evidence" value="ECO:0007669"/>
    <property type="project" value="TreeGrafter"/>
</dbReference>
<dbReference type="GO" id="GO:0042594">
    <property type="term" value="P:response to starvation"/>
    <property type="evidence" value="ECO:0007669"/>
    <property type="project" value="TreeGrafter"/>
</dbReference>
<gene>
    <name evidence="21" type="ORF">BLS_000369</name>
    <name evidence="23" type="ORF">EG327_007855</name>
    <name evidence="22" type="ORF">EG328_008969</name>
</gene>
<dbReference type="GO" id="GO:0015031">
    <property type="term" value="P:protein transport"/>
    <property type="evidence" value="ECO:0007669"/>
    <property type="project" value="UniProtKB-KW"/>
</dbReference>
<dbReference type="GO" id="GO:0005829">
    <property type="term" value="C:cytosol"/>
    <property type="evidence" value="ECO:0007669"/>
    <property type="project" value="TreeGrafter"/>
</dbReference>
<dbReference type="Pfam" id="PF00069">
    <property type="entry name" value="Pkinase"/>
    <property type="match status" value="1"/>
</dbReference>
<evidence type="ECO:0000256" key="3">
    <source>
        <dbReference type="ARBA" id="ARBA00012513"/>
    </source>
</evidence>
<evidence type="ECO:0000256" key="4">
    <source>
        <dbReference type="ARBA" id="ARBA00022448"/>
    </source>
</evidence>
<feature type="domain" description="Protein kinase" evidence="20">
    <location>
        <begin position="22"/>
        <end position="326"/>
    </location>
</feature>
<evidence type="ECO:0000256" key="10">
    <source>
        <dbReference type="ARBA" id="ARBA00022840"/>
    </source>
</evidence>
<name>A0A8H3Z5V9_VENIN</name>
<keyword evidence="10 18" id="KW-0067">ATP-binding</keyword>
<comment type="caution">
    <text evidence="22">The sequence shown here is derived from an EMBL/GenBank/DDBJ whole genome shotgun (WGS) entry which is preliminary data.</text>
</comment>
<feature type="compositionally biased region" description="Low complexity" evidence="19">
    <location>
        <begin position="384"/>
        <end position="395"/>
    </location>
</feature>
<dbReference type="Pfam" id="PF12063">
    <property type="entry name" value="ATG1-like_MIT1"/>
    <property type="match status" value="1"/>
</dbReference>
<feature type="compositionally biased region" description="Polar residues" evidence="19">
    <location>
        <begin position="540"/>
        <end position="552"/>
    </location>
</feature>
<evidence type="ECO:0000256" key="19">
    <source>
        <dbReference type="SAM" id="MobiDB-lite"/>
    </source>
</evidence>
<dbReference type="GO" id="GO:0000045">
    <property type="term" value="P:autophagosome assembly"/>
    <property type="evidence" value="ECO:0007669"/>
    <property type="project" value="TreeGrafter"/>
</dbReference>
<sequence>MDRHSLRRVPPPVEQPSIIGEFKRLNEIGKGSFAMVYRGVHVQKGSLVAIKSVNVTKLSKKLQDNLEAEVKILRDLHHPHIVALFDCRRTKIQVHLVMEFCELGDLSLFIKKRSSLSEHEATKDMIQKYPLPAVGGLNEVVVRHFVQQIASALEFMRVKDLLHRDIKPQNLLLVPSRLWYDKNQGRTPVMTDEKSVIPARGIESLPMLKIADFGFARFLPSLELAETLCGSPLYMAPEILRYERYDAKADLWSVGTVLHEMMVGKAPFRASNHVELLKKIEQNDDRIKFPAGLVISSGMKKLIRSLLKRNPTERVAYEVFFQDEVVVSEIPGLVREDRPREPLAQNLASRISRTRPSENLSSSPKTRHLDAQMSPRSEVPPVPSSSRTSRPSSRVELSHTPPKGNFVEERRPSTDGHYSAPRERRPTLTSAATAPVKPQDKPISAATIERRNSRATPPAGTSMLKEHLDRERGRIPDERSQREARERAAQDIAFERDYVLVEKRQVEVNAFADELALSPHVGNLQGAMVRRATTAGVPLSSTAPASNQSRQGAMQVVGRQGAMHQRGGSYERRYGRSPTSATSAISKALNMANFRLFGMGFSPPTGKGPSPPPQGYAPFPTYPTEQSSMLMIGAGTRTMDSRDDDTRTKDKIEDLAQRSHVVWGFADVKYQQLLPSRPISSHGLGMAEGRKGRQFPGAVAVEEPDLPADQVLVIAEEALVLLVKVLAILTKIMKVSAAWFRHSRADVGMDSPRSAPTKSSNATAAAVKINQVVQWARTQFNDGLEKSEFVTRKLVDAQKQLPLDHPGHPNNHPEPSEILAGSVATSTEQVMLTTGITAEKLMYDRALEMSRTAAVNELTHEDFEGSELSYRTAIWMLEAILDNDDDRSFQPKSTSKQDENSEEDLINGLESEDRATVKKLLEGLRIRLHSIQKKILAQKQMQAKRSSVTSAPLGYTPPNRLSPVATPQLANTPPR</sequence>
<dbReference type="EMBL" id="WNWQ01000106">
    <property type="protein sequence ID" value="KAE9978715.1"/>
    <property type="molecule type" value="Genomic_DNA"/>
</dbReference>
<accession>A0A8H3Z5V9</accession>
<dbReference type="EC" id="2.7.11.1" evidence="3"/>
<feature type="region of interest" description="Disordered" evidence="19">
    <location>
        <begin position="540"/>
        <end position="582"/>
    </location>
</feature>
<feature type="region of interest" description="Disordered" evidence="19">
    <location>
        <begin position="939"/>
        <end position="975"/>
    </location>
</feature>
<dbReference type="SUPFAM" id="SSF56112">
    <property type="entry name" value="Protein kinase-like (PK-like)"/>
    <property type="match status" value="1"/>
</dbReference>
<organism evidence="22 24">
    <name type="scientific">Venturia inaequalis</name>
    <name type="common">Apple scab fungus</name>
    <dbReference type="NCBI Taxonomy" id="5025"/>
    <lineage>
        <taxon>Eukaryota</taxon>
        <taxon>Fungi</taxon>
        <taxon>Dikarya</taxon>
        <taxon>Ascomycota</taxon>
        <taxon>Pezizomycotina</taxon>
        <taxon>Dothideomycetes</taxon>
        <taxon>Pleosporomycetidae</taxon>
        <taxon>Venturiales</taxon>
        <taxon>Venturiaceae</taxon>
        <taxon>Venturia</taxon>
    </lineage>
</organism>
<evidence type="ECO:0000256" key="9">
    <source>
        <dbReference type="ARBA" id="ARBA00022777"/>
    </source>
</evidence>
<evidence type="ECO:0000259" key="20">
    <source>
        <dbReference type="PROSITE" id="PS50011"/>
    </source>
</evidence>
<dbReference type="AlphaFoldDB" id="A0A8H3Z5V9"/>
<dbReference type="PANTHER" id="PTHR24348">
    <property type="entry name" value="SERINE/THREONINE-PROTEIN KINASE UNC-51-RELATED"/>
    <property type="match status" value="1"/>
</dbReference>
<dbReference type="SMART" id="SM00220">
    <property type="entry name" value="S_TKc"/>
    <property type="match status" value="1"/>
</dbReference>
<feature type="compositionally biased region" description="Basic and acidic residues" evidence="19">
    <location>
        <begin position="406"/>
        <end position="426"/>
    </location>
</feature>
<dbReference type="InterPro" id="IPR022708">
    <property type="entry name" value="Atg1-like_tMIT"/>
</dbReference>
<dbReference type="InterPro" id="IPR008271">
    <property type="entry name" value="Ser/Thr_kinase_AS"/>
</dbReference>
<dbReference type="InterPro" id="IPR000719">
    <property type="entry name" value="Prot_kinase_dom"/>
</dbReference>